<dbReference type="EMBL" id="UYRT01012539">
    <property type="protein sequence ID" value="VDK51991.1"/>
    <property type="molecule type" value="Genomic_DNA"/>
</dbReference>
<dbReference type="AlphaFoldDB" id="A0A183DAK2"/>
<protein>
    <submittedName>
        <fullName evidence="4">Secreted protein</fullName>
    </submittedName>
</protein>
<evidence type="ECO:0000256" key="1">
    <source>
        <dbReference type="SAM" id="SignalP"/>
    </source>
</evidence>
<evidence type="ECO:0000313" key="4">
    <source>
        <dbReference type="WBParaSite" id="GPUH_0000575101-mRNA-1"/>
    </source>
</evidence>
<sequence length="85" mass="9060">MFLKEFLLLIASGTFSTAYPTDATIEATGTDKLICLYLLMLETAIISLFIHARAPSGGVIDGSNNFLHLVVILTSAALPASLACW</sequence>
<dbReference type="Proteomes" id="UP000271098">
    <property type="component" value="Unassembled WGS sequence"/>
</dbReference>
<dbReference type="WBParaSite" id="GPUH_0000575101-mRNA-1">
    <property type="protein sequence ID" value="GPUH_0000575101-mRNA-1"/>
    <property type="gene ID" value="GPUH_0000575101"/>
</dbReference>
<accession>A0A183DAK2</accession>
<proteinExistence type="predicted"/>
<organism evidence="4">
    <name type="scientific">Gongylonema pulchrum</name>
    <dbReference type="NCBI Taxonomy" id="637853"/>
    <lineage>
        <taxon>Eukaryota</taxon>
        <taxon>Metazoa</taxon>
        <taxon>Ecdysozoa</taxon>
        <taxon>Nematoda</taxon>
        <taxon>Chromadorea</taxon>
        <taxon>Rhabditida</taxon>
        <taxon>Spirurina</taxon>
        <taxon>Spiruromorpha</taxon>
        <taxon>Spiruroidea</taxon>
        <taxon>Gongylonematidae</taxon>
        <taxon>Gongylonema</taxon>
    </lineage>
</organism>
<keyword evidence="3" id="KW-1185">Reference proteome</keyword>
<name>A0A183DAK2_9BILA</name>
<evidence type="ECO:0000313" key="3">
    <source>
        <dbReference type="Proteomes" id="UP000271098"/>
    </source>
</evidence>
<reference evidence="4" key="1">
    <citation type="submission" date="2016-06" db="UniProtKB">
        <authorList>
            <consortium name="WormBaseParasite"/>
        </authorList>
    </citation>
    <scope>IDENTIFICATION</scope>
</reference>
<reference evidence="2 3" key="2">
    <citation type="submission" date="2018-11" db="EMBL/GenBank/DDBJ databases">
        <authorList>
            <consortium name="Pathogen Informatics"/>
        </authorList>
    </citation>
    <scope>NUCLEOTIDE SEQUENCE [LARGE SCALE GENOMIC DNA]</scope>
</reference>
<gene>
    <name evidence="2" type="ORF">GPUH_LOCUS5744</name>
</gene>
<evidence type="ECO:0000313" key="2">
    <source>
        <dbReference type="EMBL" id="VDK51991.1"/>
    </source>
</evidence>
<feature type="chain" id="PRO_5043138649" evidence="1">
    <location>
        <begin position="19"/>
        <end position="85"/>
    </location>
</feature>
<keyword evidence="1" id="KW-0732">Signal</keyword>
<feature type="signal peptide" evidence="1">
    <location>
        <begin position="1"/>
        <end position="18"/>
    </location>
</feature>